<dbReference type="Proteomes" id="UP000518605">
    <property type="component" value="Unassembled WGS sequence"/>
</dbReference>
<dbReference type="GO" id="GO:0003677">
    <property type="term" value="F:DNA binding"/>
    <property type="evidence" value="ECO:0007669"/>
    <property type="project" value="UniProtKB-KW"/>
</dbReference>
<proteinExistence type="predicted"/>
<dbReference type="InterPro" id="IPR009061">
    <property type="entry name" value="DNA-bd_dom_put_sf"/>
</dbReference>
<reference evidence="2 3" key="1">
    <citation type="submission" date="2020-08" db="EMBL/GenBank/DDBJ databases">
        <title>Genomic Encyclopedia of Type Strains, Phase III (KMG-III): the genomes of soil and plant-associated and newly described type strains.</title>
        <authorList>
            <person name="Whitman W."/>
        </authorList>
    </citation>
    <scope>NUCLEOTIDE SEQUENCE [LARGE SCALE GENOMIC DNA]</scope>
    <source>
        <strain evidence="2 3">CECT 8234</strain>
    </source>
</reference>
<name>A0A7W5C7W9_9BACL</name>
<dbReference type="SUPFAM" id="SSF46955">
    <property type="entry name" value="Putative DNA-binding domain"/>
    <property type="match status" value="1"/>
</dbReference>
<dbReference type="InterPro" id="IPR041657">
    <property type="entry name" value="HTH_17"/>
</dbReference>
<evidence type="ECO:0000313" key="3">
    <source>
        <dbReference type="Proteomes" id="UP000518605"/>
    </source>
</evidence>
<keyword evidence="2" id="KW-0238">DNA-binding</keyword>
<dbReference type="InterPro" id="IPR036388">
    <property type="entry name" value="WH-like_DNA-bd_sf"/>
</dbReference>
<dbReference type="RefSeq" id="WP_183560932.1">
    <property type="nucleotide sequence ID" value="NZ_CBCSLB010000008.1"/>
</dbReference>
<dbReference type="AlphaFoldDB" id="A0A7W5C7W9"/>
<dbReference type="EMBL" id="JACHXW010000004">
    <property type="protein sequence ID" value="MBB3151714.1"/>
    <property type="molecule type" value="Genomic_DNA"/>
</dbReference>
<organism evidence="2 3">
    <name type="scientific">Paenibacillus endophyticus</name>
    <dbReference type="NCBI Taxonomy" id="1294268"/>
    <lineage>
        <taxon>Bacteria</taxon>
        <taxon>Bacillati</taxon>
        <taxon>Bacillota</taxon>
        <taxon>Bacilli</taxon>
        <taxon>Bacillales</taxon>
        <taxon>Paenibacillaceae</taxon>
        <taxon>Paenibacillus</taxon>
    </lineage>
</organism>
<comment type="caution">
    <text evidence="2">The sequence shown here is derived from an EMBL/GenBank/DDBJ whole genome shotgun (WGS) entry which is preliminary data.</text>
</comment>
<protein>
    <submittedName>
        <fullName evidence="2">Putative XRE-type DNA-binding protein</fullName>
    </submittedName>
</protein>
<sequence length="98" mass="11153">MQINLEPSPDFLTAIREAVREEVTSMMASTNSLDTQLMTTEDVAAFMQVSLSTVRLFARQGMPHFQEGYVIRFLKSDIICWMKNNAVYLEKSGMLQAK</sequence>
<evidence type="ECO:0000313" key="2">
    <source>
        <dbReference type="EMBL" id="MBB3151714.1"/>
    </source>
</evidence>
<accession>A0A7W5C7W9</accession>
<dbReference type="Pfam" id="PF12728">
    <property type="entry name" value="HTH_17"/>
    <property type="match status" value="1"/>
</dbReference>
<keyword evidence="3" id="KW-1185">Reference proteome</keyword>
<dbReference type="Gene3D" id="1.10.10.10">
    <property type="entry name" value="Winged helix-like DNA-binding domain superfamily/Winged helix DNA-binding domain"/>
    <property type="match status" value="1"/>
</dbReference>
<evidence type="ECO:0000259" key="1">
    <source>
        <dbReference type="Pfam" id="PF12728"/>
    </source>
</evidence>
<feature type="domain" description="Helix-turn-helix" evidence="1">
    <location>
        <begin position="37"/>
        <end position="85"/>
    </location>
</feature>
<gene>
    <name evidence="2" type="ORF">FHS16_001760</name>
</gene>